<feature type="signal peptide" evidence="2">
    <location>
        <begin position="1"/>
        <end position="17"/>
    </location>
</feature>
<gene>
    <name evidence="4" type="ORF">BN8_02782</name>
</gene>
<dbReference type="PROSITE" id="PS51549">
    <property type="entry name" value="DM13"/>
    <property type="match status" value="1"/>
</dbReference>
<organism evidence="4 5">
    <name type="scientific">Fibrisoma limi BUZ 3</name>
    <dbReference type="NCBI Taxonomy" id="1185876"/>
    <lineage>
        <taxon>Bacteria</taxon>
        <taxon>Pseudomonadati</taxon>
        <taxon>Bacteroidota</taxon>
        <taxon>Cytophagia</taxon>
        <taxon>Cytophagales</taxon>
        <taxon>Spirosomataceae</taxon>
        <taxon>Fibrisoma</taxon>
    </lineage>
</organism>
<keyword evidence="2" id="KW-0732">Signal</keyword>
<dbReference type="Proteomes" id="UP000009309">
    <property type="component" value="Unassembled WGS sequence"/>
</dbReference>
<protein>
    <recommendedName>
        <fullName evidence="3">DM13 domain-containing protein</fullName>
    </recommendedName>
</protein>
<feature type="domain" description="DM13" evidence="3">
    <location>
        <begin position="64"/>
        <end position="160"/>
    </location>
</feature>
<comment type="caution">
    <text evidence="4">The sequence shown here is derived from an EMBL/GenBank/DDBJ whole genome shotgun (WGS) entry which is preliminary data.</text>
</comment>
<feature type="region of interest" description="Disordered" evidence="1">
    <location>
        <begin position="27"/>
        <end position="53"/>
    </location>
</feature>
<feature type="chain" id="PRO_5003659583" description="DM13 domain-containing protein" evidence="2">
    <location>
        <begin position="18"/>
        <end position="160"/>
    </location>
</feature>
<evidence type="ECO:0000313" key="4">
    <source>
        <dbReference type="EMBL" id="CCH53669.1"/>
    </source>
</evidence>
<evidence type="ECO:0000256" key="1">
    <source>
        <dbReference type="SAM" id="MobiDB-lite"/>
    </source>
</evidence>
<dbReference type="RefSeq" id="WP_009282249.1">
    <property type="nucleotide sequence ID" value="NZ_CAIT01000006.1"/>
</dbReference>
<feature type="compositionally biased region" description="Low complexity" evidence="1">
    <location>
        <begin position="29"/>
        <end position="50"/>
    </location>
</feature>
<accession>I2GIE4</accession>
<evidence type="ECO:0000259" key="3">
    <source>
        <dbReference type="PROSITE" id="PS51549"/>
    </source>
</evidence>
<dbReference type="eggNOG" id="COG1672">
    <property type="taxonomic scope" value="Bacteria"/>
</dbReference>
<dbReference type="InterPro" id="IPR019545">
    <property type="entry name" value="DM13_domain"/>
</dbReference>
<proteinExistence type="predicted"/>
<evidence type="ECO:0000256" key="2">
    <source>
        <dbReference type="SAM" id="SignalP"/>
    </source>
</evidence>
<dbReference type="STRING" id="1185876.BN8_02782"/>
<name>I2GIE4_9BACT</name>
<sequence length="160" mass="17268">MKSLISLSLVLMLGLLARCTTTTEEILEPSPSTGTTPGSSTTMVVGTTPGQMADTTGRKLLGQGTFVSNVHPTTGTITLYEKDGKRTLEFANFRTDGGPDLRIYLAENTGLRNFIEVSRLSSTSGNFSVELPTNADPSRQRFVLIWCKAFSVLFGNAELK</sequence>
<evidence type="ECO:0000313" key="5">
    <source>
        <dbReference type="Proteomes" id="UP000009309"/>
    </source>
</evidence>
<keyword evidence="5" id="KW-1185">Reference proteome</keyword>
<reference evidence="4 5" key="1">
    <citation type="journal article" date="2012" name="J. Bacteriol.">
        <title>Genome Sequence of the Filamentous Bacterium Fibrisoma limi BUZ 3T.</title>
        <authorList>
            <person name="Filippini M."/>
            <person name="Qi W."/>
            <person name="Jaenicke S."/>
            <person name="Goesmann A."/>
            <person name="Smits T.H."/>
            <person name="Bagheri H.C."/>
        </authorList>
    </citation>
    <scope>NUCLEOTIDE SEQUENCE [LARGE SCALE GENOMIC DNA]</scope>
    <source>
        <strain evidence="5">BUZ 3T</strain>
    </source>
</reference>
<dbReference type="Pfam" id="PF10517">
    <property type="entry name" value="DM13"/>
    <property type="match status" value="1"/>
</dbReference>
<dbReference type="OrthoDB" id="155521at2"/>
<dbReference type="AlphaFoldDB" id="I2GIE4"/>
<dbReference type="EMBL" id="CAIT01000006">
    <property type="protein sequence ID" value="CCH53669.1"/>
    <property type="molecule type" value="Genomic_DNA"/>
</dbReference>